<evidence type="ECO:0000256" key="3">
    <source>
        <dbReference type="ARBA" id="ARBA00022840"/>
    </source>
</evidence>
<dbReference type="InterPro" id="IPR000719">
    <property type="entry name" value="Prot_kinase_dom"/>
</dbReference>
<dbReference type="SMART" id="SM00220">
    <property type="entry name" value="S_TKc"/>
    <property type="match status" value="1"/>
</dbReference>
<evidence type="ECO:0000256" key="1">
    <source>
        <dbReference type="ARBA" id="ARBA00012513"/>
    </source>
</evidence>
<accession>A0A9P8AJK0</accession>
<dbReference type="OrthoDB" id="8693905at2759"/>
<dbReference type="GO" id="GO:0030447">
    <property type="term" value="P:filamentous growth"/>
    <property type="evidence" value="ECO:0007669"/>
    <property type="project" value="UniProtKB-ARBA"/>
</dbReference>
<keyword evidence="2 4" id="KW-0547">Nucleotide-binding</keyword>
<proteinExistence type="predicted"/>
<dbReference type="InterPro" id="IPR008271">
    <property type="entry name" value="Ser/Thr_kinase_AS"/>
</dbReference>
<dbReference type="InterPro" id="IPR016024">
    <property type="entry name" value="ARM-type_fold"/>
</dbReference>
<dbReference type="PROSITE" id="PS00108">
    <property type="entry name" value="PROTEIN_KINASE_ST"/>
    <property type="match status" value="1"/>
</dbReference>
<dbReference type="InterPro" id="IPR017441">
    <property type="entry name" value="Protein_kinase_ATP_BS"/>
</dbReference>
<dbReference type="GeneID" id="66117362"/>
<dbReference type="PANTHER" id="PTHR48012">
    <property type="entry name" value="STERILE20-LIKE KINASE, ISOFORM B-RELATED"/>
    <property type="match status" value="1"/>
</dbReference>
<dbReference type="GO" id="GO:0005524">
    <property type="term" value="F:ATP binding"/>
    <property type="evidence" value="ECO:0007669"/>
    <property type="project" value="UniProtKB-UniRule"/>
</dbReference>
<dbReference type="Proteomes" id="UP000790833">
    <property type="component" value="Unassembled WGS sequence"/>
</dbReference>
<dbReference type="CDD" id="cd06627">
    <property type="entry name" value="STKc_Cdc7_like"/>
    <property type="match status" value="1"/>
</dbReference>
<evidence type="ECO:0000313" key="6">
    <source>
        <dbReference type="EMBL" id="KAG7194880.1"/>
    </source>
</evidence>
<dbReference type="GO" id="GO:0004674">
    <property type="term" value="F:protein serine/threonine kinase activity"/>
    <property type="evidence" value="ECO:0007669"/>
    <property type="project" value="UniProtKB-EC"/>
</dbReference>
<dbReference type="RefSeq" id="XP_043050427.1">
    <property type="nucleotide sequence ID" value="XM_043194676.1"/>
</dbReference>
<name>A0A9P8AJK0_9ASCO</name>
<dbReference type="PANTHER" id="PTHR48012:SF26">
    <property type="entry name" value="SERINE_THREONINE-PROTEIN KINASE DDB_G0283821-RELATED"/>
    <property type="match status" value="1"/>
</dbReference>
<sequence>MTIMETQCEKVSSSFFPDDPRLNKFRETSEQNVYTGDFQLDDSAEGVPLGKLSAFAPGSVVVQKGRMKQSHDGSKSPFLRRIENQIQGASYSCEPSTVINTTTLADRMSPIEEVSGDDDRMVNPFVSSSNNNNKGIAYAKIRPEKRSKNTAAAVTTATGTVQMQLQASSLTNQITSTPSNPRRKQRDPSVKISLTPAQRFQKQPGTRLNNALENFRFCEMVGRGAYAQVYKGINLKTNQVVAIKQIWLQRDQNVAALMGEIDLLKVLRHPNIVKYHGFVKTSTSLNILLEFCGGGSLRQLYLSLGHGLLEFDIIGYIGPVLEGLSYLHEQGVVHRDVKAANVLLTEDGEVKLADFGVAAKITNQHATVIGTPNWMAPETVLGGEGLCTASDIWSLGATIIELFTTHPPYHELNQMAVLHAIGVDERPPLPKNISTILKDFLLECFQKQASLRISAKLLLKHKWLTSANKEASKGNSMKQQQEPFLNVEENDANWLINSVREEEEKQQQQHLPLPKALPQREIELTISQEVSKSAAAYTALNKRDLLHKFAEDEDEIKGFEADFIGDEVNPLSKSSNSNKEILSNMLPEQDPFLEVDIENFDTNEIEIQSKMEYLIGKLAQKVDQCHSGSENLMLSLVKITGRILHIAKKYPILHEVFIRDHGVLTILELLDFASEYPKQNRLWYQTLAILNKVFERNVIQFENFCLLGGIPAVTYFRKSTFEFPVRLQVIKFITYFHNSTKALSMFVSSGGLKVLSVLVEEDFDSAPEFPITSIECIHRVLSDDFSRSKSDMCRMLSKFGVIFWFVVLLNRLSKIRPTDHYKSISADRIQCCIDSIMTIIKYFSDSEARVRSNIASVDLFKLLIKVYPSLILKHQLVILKFFKSMAEVSNVLQSLYSADILEFLLGIIKEYDPPTKQNYKAVFNIVSPLLYSCCNLNQSREKDIVKLGLVPYLRKLSKINLPFRQFILPIICELAYIEDTQVQIILERNDIITVYFNLLLDPFWQSTALDSIIVYYQRNSAEIQSSKAIDCLASGFMLPKVSNLESALDSYLYLVSDNQILRTALFKDTVIQNIFFRLKINANNPVIQLNLLKILRELVLHAEQTSESLSLSVAHVSSLKGLQNSNASVLVEGLAHEILQLMDQ</sequence>
<feature type="domain" description="Protein kinase" evidence="5">
    <location>
        <begin position="215"/>
        <end position="464"/>
    </location>
</feature>
<gene>
    <name evidence="6" type="ORF">KQ657_003988</name>
</gene>
<evidence type="ECO:0000313" key="7">
    <source>
        <dbReference type="Proteomes" id="UP000790833"/>
    </source>
</evidence>
<keyword evidence="3 4" id="KW-0067">ATP-binding</keyword>
<dbReference type="EMBL" id="JAHMUF010000005">
    <property type="protein sequence ID" value="KAG7194880.1"/>
    <property type="molecule type" value="Genomic_DNA"/>
</dbReference>
<feature type="binding site" evidence="4">
    <location>
        <position position="244"/>
    </location>
    <ligand>
        <name>ATP</name>
        <dbReference type="ChEBI" id="CHEBI:30616"/>
    </ligand>
</feature>
<dbReference type="Gene3D" id="1.10.510.10">
    <property type="entry name" value="Transferase(Phosphotransferase) domain 1"/>
    <property type="match status" value="1"/>
</dbReference>
<reference evidence="6" key="1">
    <citation type="submission" date="2021-03" db="EMBL/GenBank/DDBJ databases">
        <authorList>
            <person name="Palmer J.M."/>
        </authorList>
    </citation>
    <scope>NUCLEOTIDE SEQUENCE</scope>
    <source>
        <strain evidence="6">ARV_011</strain>
    </source>
</reference>
<dbReference type="PROSITE" id="PS50011">
    <property type="entry name" value="PROTEIN_KINASE_DOM"/>
    <property type="match status" value="1"/>
</dbReference>
<dbReference type="InterPro" id="IPR050629">
    <property type="entry name" value="STE20/SPS1-PAK"/>
</dbReference>
<comment type="caution">
    <text evidence="6">The sequence shown here is derived from an EMBL/GenBank/DDBJ whole genome shotgun (WGS) entry which is preliminary data.</text>
</comment>
<evidence type="ECO:0000256" key="4">
    <source>
        <dbReference type="PROSITE-ProRule" id="PRU10141"/>
    </source>
</evidence>
<keyword evidence="7" id="KW-1185">Reference proteome</keyword>
<dbReference type="AlphaFoldDB" id="A0A9P8AJK0"/>
<dbReference type="GO" id="GO:0005737">
    <property type="term" value="C:cytoplasm"/>
    <property type="evidence" value="ECO:0007669"/>
    <property type="project" value="TreeGrafter"/>
</dbReference>
<evidence type="ECO:0000259" key="5">
    <source>
        <dbReference type="PROSITE" id="PS50011"/>
    </source>
</evidence>
<protein>
    <recommendedName>
        <fullName evidence="1">non-specific serine/threonine protein kinase</fullName>
        <ecNumber evidence="1">2.7.11.1</ecNumber>
    </recommendedName>
</protein>
<dbReference type="EC" id="2.7.11.1" evidence="1"/>
<dbReference type="PROSITE" id="PS00107">
    <property type="entry name" value="PROTEIN_KINASE_ATP"/>
    <property type="match status" value="1"/>
</dbReference>
<dbReference type="SUPFAM" id="SSF56112">
    <property type="entry name" value="Protein kinase-like (PK-like)"/>
    <property type="match status" value="1"/>
</dbReference>
<evidence type="ECO:0000256" key="2">
    <source>
        <dbReference type="ARBA" id="ARBA00022741"/>
    </source>
</evidence>
<dbReference type="Pfam" id="PF00069">
    <property type="entry name" value="Pkinase"/>
    <property type="match status" value="1"/>
</dbReference>
<dbReference type="InterPro" id="IPR011009">
    <property type="entry name" value="Kinase-like_dom_sf"/>
</dbReference>
<organism evidence="6 7">
    <name type="scientific">Scheffersomyces spartinae</name>
    <dbReference type="NCBI Taxonomy" id="45513"/>
    <lineage>
        <taxon>Eukaryota</taxon>
        <taxon>Fungi</taxon>
        <taxon>Dikarya</taxon>
        <taxon>Ascomycota</taxon>
        <taxon>Saccharomycotina</taxon>
        <taxon>Pichiomycetes</taxon>
        <taxon>Debaryomycetaceae</taxon>
        <taxon>Scheffersomyces</taxon>
    </lineage>
</organism>
<dbReference type="SUPFAM" id="SSF48371">
    <property type="entry name" value="ARM repeat"/>
    <property type="match status" value="1"/>
</dbReference>